<evidence type="ECO:0000256" key="5">
    <source>
        <dbReference type="ARBA" id="ARBA00022692"/>
    </source>
</evidence>
<evidence type="ECO:0000256" key="4">
    <source>
        <dbReference type="ARBA" id="ARBA00022673"/>
    </source>
</evidence>
<evidence type="ECO:0000256" key="11">
    <source>
        <dbReference type="ARBA" id="ARBA00023180"/>
    </source>
</evidence>
<evidence type="ECO:0000259" key="15">
    <source>
        <dbReference type="Pfam" id="PF00520"/>
    </source>
</evidence>
<dbReference type="PROSITE" id="PS00018">
    <property type="entry name" value="EF_HAND_1"/>
    <property type="match status" value="1"/>
</dbReference>
<comment type="caution">
    <text evidence="16">The sequence shown here is derived from an EMBL/GenBank/DDBJ whole genome shotgun (WGS) entry which is preliminary data.</text>
</comment>
<evidence type="ECO:0000256" key="8">
    <source>
        <dbReference type="ARBA" id="ARBA00022989"/>
    </source>
</evidence>
<evidence type="ECO:0000256" key="1">
    <source>
        <dbReference type="ARBA" id="ARBA00004141"/>
    </source>
</evidence>
<keyword evidence="2" id="KW-0813">Transport</keyword>
<proteinExistence type="predicted"/>
<keyword evidence="7" id="KW-0851">Voltage-gated channel</keyword>
<feature type="transmembrane region" description="Helical" evidence="14">
    <location>
        <begin position="208"/>
        <end position="229"/>
    </location>
</feature>
<feature type="region of interest" description="Disordered" evidence="13">
    <location>
        <begin position="19"/>
        <end position="78"/>
    </location>
</feature>
<dbReference type="InterPro" id="IPR005821">
    <property type="entry name" value="Ion_trans_dom"/>
</dbReference>
<evidence type="ECO:0000256" key="13">
    <source>
        <dbReference type="SAM" id="MobiDB-lite"/>
    </source>
</evidence>
<feature type="non-terminal residue" evidence="16">
    <location>
        <position position="1"/>
    </location>
</feature>
<reference evidence="16" key="1">
    <citation type="submission" date="2023-10" db="EMBL/GenBank/DDBJ databases">
        <authorList>
            <person name="Chen Y."/>
            <person name="Shah S."/>
            <person name="Dougan E. K."/>
            <person name="Thang M."/>
            <person name="Chan C."/>
        </authorList>
    </citation>
    <scope>NUCLEOTIDE SEQUENCE [LARGE SCALE GENOMIC DNA]</scope>
</reference>
<keyword evidence="17" id="KW-1185">Reference proteome</keyword>
<dbReference type="Pfam" id="PF00520">
    <property type="entry name" value="Ion_trans"/>
    <property type="match status" value="1"/>
</dbReference>
<feature type="transmembrane region" description="Helical" evidence="14">
    <location>
        <begin position="136"/>
        <end position="153"/>
    </location>
</feature>
<dbReference type="InterPro" id="IPR018247">
    <property type="entry name" value="EF_Hand_1_Ca_BS"/>
</dbReference>
<gene>
    <name evidence="16" type="ORF">PCOR1329_LOCUS2334</name>
</gene>
<dbReference type="Gene3D" id="1.10.287.70">
    <property type="match status" value="1"/>
</dbReference>
<comment type="subcellular location">
    <subcellularLocation>
        <location evidence="1">Membrane</location>
        <topology evidence="1">Multi-pass membrane protein</topology>
    </subcellularLocation>
</comment>
<evidence type="ECO:0000256" key="6">
    <source>
        <dbReference type="ARBA" id="ARBA00022837"/>
    </source>
</evidence>
<keyword evidence="8 14" id="KW-1133">Transmembrane helix</keyword>
<feature type="compositionally biased region" description="Low complexity" evidence="13">
    <location>
        <begin position="42"/>
        <end position="55"/>
    </location>
</feature>
<evidence type="ECO:0000256" key="10">
    <source>
        <dbReference type="ARBA" id="ARBA00023136"/>
    </source>
</evidence>
<keyword evidence="3" id="KW-0109">Calcium transport</keyword>
<feature type="compositionally biased region" description="Basic and acidic residues" evidence="13">
    <location>
        <begin position="69"/>
        <end position="78"/>
    </location>
</feature>
<feature type="transmembrane region" description="Helical" evidence="14">
    <location>
        <begin position="173"/>
        <end position="196"/>
    </location>
</feature>
<dbReference type="Proteomes" id="UP001189429">
    <property type="component" value="Unassembled WGS sequence"/>
</dbReference>
<dbReference type="Gene3D" id="1.20.120.350">
    <property type="entry name" value="Voltage-gated potassium channels. Chain C"/>
    <property type="match status" value="1"/>
</dbReference>
<keyword evidence="5 14" id="KW-0812">Transmembrane</keyword>
<accession>A0ABN9PEW2</accession>
<feature type="domain" description="Ion transport" evidence="15">
    <location>
        <begin position="135"/>
        <end position="371"/>
    </location>
</feature>
<protein>
    <recommendedName>
        <fullName evidence="15">Ion transport domain-containing protein</fullName>
    </recommendedName>
</protein>
<keyword evidence="6" id="KW-0106">Calcium</keyword>
<keyword evidence="9" id="KW-0406">Ion transport</keyword>
<sequence length="549" mass="61695">PRLSNGRTRSQAVAARVFLARRRWPRQGRQRRRRRGCRSSRARATAPCPADDPPALRMPLPEGAPWSGERAERPEPARLLEPADWRRDGRRTDFEGELQRTVTTIRKSCRAKEQASRRSGVHETNAIAQFVHSNTFTVLLGSLIVCSALLIGLETHAFSSKADQWSDSKEVSMAFSGLNYIITFLFTMEMAVRLYVFRLDFFFTERWWNLFDLAVLILALVEVAMELVVTSFGESKDSLFDSGGTAKMMRLVRLTRLLRLVRTFRQLKPLRMLVRSIMAAGKSVFWAFLLLIIIIFSFGVILTQAVTEHTVGGTQVEDENLISYYGDLVRSMMSLWMAVSGGISWIELTEPLEGTGNSVWTMMFLVYIFIVARCLRQTPPPCQCVFCQNAIEGAAADLDLTLDAQMREKQVHVNRLALLFHEMNENTEDKDMELTFDELQALLTKPKVQSWFRSPCRAASSVCAALPSYRIIDADESGAVSLEEFVGGCLQLRGPATRVDVEALKWEIRHAEKLAREVAKAHQLASADAGPDAEIARGKAAPPQHAVLV</sequence>
<evidence type="ECO:0000256" key="2">
    <source>
        <dbReference type="ARBA" id="ARBA00022448"/>
    </source>
</evidence>
<feature type="compositionally biased region" description="Basic residues" evidence="13">
    <location>
        <begin position="19"/>
        <end position="41"/>
    </location>
</feature>
<organism evidence="16 17">
    <name type="scientific">Prorocentrum cordatum</name>
    <dbReference type="NCBI Taxonomy" id="2364126"/>
    <lineage>
        <taxon>Eukaryota</taxon>
        <taxon>Sar</taxon>
        <taxon>Alveolata</taxon>
        <taxon>Dinophyceae</taxon>
        <taxon>Prorocentrales</taxon>
        <taxon>Prorocentraceae</taxon>
        <taxon>Prorocentrum</taxon>
    </lineage>
</organism>
<feature type="transmembrane region" description="Helical" evidence="14">
    <location>
        <begin position="284"/>
        <end position="307"/>
    </location>
</feature>
<evidence type="ECO:0000256" key="12">
    <source>
        <dbReference type="ARBA" id="ARBA00023303"/>
    </source>
</evidence>
<dbReference type="PANTHER" id="PTHR45628">
    <property type="entry name" value="VOLTAGE-DEPENDENT CALCIUM CHANNEL TYPE A SUBUNIT ALPHA-1"/>
    <property type="match status" value="1"/>
</dbReference>
<keyword evidence="4" id="KW-0107">Calcium channel</keyword>
<evidence type="ECO:0000256" key="14">
    <source>
        <dbReference type="SAM" id="Phobius"/>
    </source>
</evidence>
<dbReference type="PANTHER" id="PTHR45628:SF7">
    <property type="entry name" value="VOLTAGE-DEPENDENT CALCIUM CHANNEL TYPE A SUBUNIT ALPHA-1"/>
    <property type="match status" value="1"/>
</dbReference>
<keyword evidence="11" id="KW-0325">Glycoprotein</keyword>
<dbReference type="SUPFAM" id="SSF81324">
    <property type="entry name" value="Voltage-gated potassium channels"/>
    <property type="match status" value="1"/>
</dbReference>
<name>A0ABN9PEW2_9DINO</name>
<evidence type="ECO:0000313" key="16">
    <source>
        <dbReference type="EMBL" id="CAK0791449.1"/>
    </source>
</evidence>
<keyword evidence="10 14" id="KW-0472">Membrane</keyword>
<evidence type="ECO:0000313" key="17">
    <source>
        <dbReference type="Proteomes" id="UP001189429"/>
    </source>
</evidence>
<dbReference type="InterPro" id="IPR050599">
    <property type="entry name" value="VDCC_alpha-1_subunit"/>
</dbReference>
<evidence type="ECO:0000256" key="7">
    <source>
        <dbReference type="ARBA" id="ARBA00022882"/>
    </source>
</evidence>
<evidence type="ECO:0000256" key="3">
    <source>
        <dbReference type="ARBA" id="ARBA00022568"/>
    </source>
</evidence>
<evidence type="ECO:0000256" key="9">
    <source>
        <dbReference type="ARBA" id="ARBA00023065"/>
    </source>
</evidence>
<dbReference type="InterPro" id="IPR027359">
    <property type="entry name" value="Volt_channel_dom_sf"/>
</dbReference>
<dbReference type="EMBL" id="CAUYUJ010000584">
    <property type="protein sequence ID" value="CAK0791449.1"/>
    <property type="molecule type" value="Genomic_DNA"/>
</dbReference>
<keyword evidence="12" id="KW-0407">Ion channel</keyword>